<reference evidence="1 2" key="1">
    <citation type="journal article" date="2013" name="Proc. Natl. Acad. Sci. U.S.A.">
        <title>Genome of Phaeocystis globosa virus PgV-16T highlights the common ancestry of the largest known DNA viruses infecting eukaryotes.</title>
        <authorList>
            <person name="Santini S."/>
            <person name="Jeudy S."/>
            <person name="Bartoli J."/>
            <person name="Poirot O."/>
            <person name="Lescot M."/>
            <person name="Abergel C."/>
            <person name="Barbe V."/>
            <person name="Wommack K.E."/>
            <person name="Noordeloos A.A."/>
            <person name="Brussaard C.P."/>
            <person name="Claverie J.M."/>
        </authorList>
    </citation>
    <scope>NUCLEOTIDE SEQUENCE [LARGE SCALE GENOMIC DNA]</scope>
    <source>
        <strain evidence="1 2">16T</strain>
    </source>
</reference>
<protein>
    <submittedName>
        <fullName evidence="1">Uncharacterized protein</fullName>
    </submittedName>
</protein>
<keyword evidence="2" id="KW-1185">Reference proteome</keyword>
<gene>
    <name evidence="1" type="ORF">PGCG_00204</name>
</gene>
<name>A0AC59EX25_9VIRU</name>
<proteinExistence type="predicted"/>
<dbReference type="EMBL" id="KC662249">
    <property type="protein sequence ID" value="AGM15515.1"/>
    <property type="molecule type" value="Genomic_DNA"/>
</dbReference>
<evidence type="ECO:0000313" key="2">
    <source>
        <dbReference type="Proteomes" id="UP000204225"/>
    </source>
</evidence>
<accession>A0AC59EX25</accession>
<organism evidence="1 2">
    <name type="scientific">Phaeocystis globosa virus PgV-16T</name>
    <dbReference type="NCBI Taxonomy" id="3071227"/>
    <lineage>
        <taxon>Viruses</taxon>
        <taxon>Varidnaviria</taxon>
        <taxon>Bamfordvirae</taxon>
        <taxon>Nucleocytoviricota</taxon>
        <taxon>Megaviricetes</taxon>
        <taxon>Imitervirales</taxon>
        <taxon>Mesomimiviridae</taxon>
        <taxon>Tethysvirus</taxon>
        <taxon>Tethysvirus hollandense</taxon>
    </lineage>
</organism>
<evidence type="ECO:0000313" key="1">
    <source>
        <dbReference type="EMBL" id="AGM15515.1"/>
    </source>
</evidence>
<sequence>MKGDIKNDIRSKLVIISVLILIPIGILYLNMGDELFNVRESLEGANGAYRPGFDSVSALDATTGGSGSDSGTPANGATSPAGSNFVNVCHPKKSNFYNINTEALEKVDSETGISAKSCKYKCDIGNCDLYLMNNDVCNLYKKTANADSEATFLEVNCNNKVLPSADPSNPDAPIYTSVGEGKIESTFYQAHKKNFKHINYLLDTANDIKGDYIQINAEIADLADNPESPDRTQLRGLYDTVNGKLEKVADYLELDKNSLYSNFVTSPYSTSESDKTNLGGNEYSQVDVLKEFKKQRDDTLNIEGRTINDTLVHNRKYLVYTILCILMILSVAILVIFKMAPDLISDKIVISYFMGVLMMLFFIHYYFKV</sequence>
<dbReference type="Proteomes" id="UP000204225">
    <property type="component" value="Segment"/>
</dbReference>